<keyword evidence="1" id="KW-0472">Membrane</keyword>
<feature type="transmembrane region" description="Helical" evidence="1">
    <location>
        <begin position="81"/>
        <end position="99"/>
    </location>
</feature>
<dbReference type="Proteomes" id="UP000472264">
    <property type="component" value="Chromosome 10"/>
</dbReference>
<evidence type="ECO:0000256" key="1">
    <source>
        <dbReference type="SAM" id="Phobius"/>
    </source>
</evidence>
<organism evidence="2 3">
    <name type="scientific">Echeneis naucrates</name>
    <name type="common">Live sharksucker</name>
    <dbReference type="NCBI Taxonomy" id="173247"/>
    <lineage>
        <taxon>Eukaryota</taxon>
        <taxon>Metazoa</taxon>
        <taxon>Chordata</taxon>
        <taxon>Craniata</taxon>
        <taxon>Vertebrata</taxon>
        <taxon>Euteleostomi</taxon>
        <taxon>Actinopterygii</taxon>
        <taxon>Neopterygii</taxon>
        <taxon>Teleostei</taxon>
        <taxon>Neoteleostei</taxon>
        <taxon>Acanthomorphata</taxon>
        <taxon>Carangaria</taxon>
        <taxon>Carangiformes</taxon>
        <taxon>Echeneidae</taxon>
        <taxon>Echeneis</taxon>
    </lineage>
</organism>
<keyword evidence="1" id="KW-1133">Transmembrane helix</keyword>
<reference evidence="2" key="1">
    <citation type="submission" date="2021-04" db="EMBL/GenBank/DDBJ databases">
        <authorList>
            <consortium name="Wellcome Sanger Institute Data Sharing"/>
        </authorList>
    </citation>
    <scope>NUCLEOTIDE SEQUENCE [LARGE SCALE GENOMIC DNA]</scope>
</reference>
<dbReference type="AlphaFoldDB" id="A0A665USM5"/>
<evidence type="ECO:0000313" key="3">
    <source>
        <dbReference type="Proteomes" id="UP000472264"/>
    </source>
</evidence>
<protein>
    <recommendedName>
        <fullName evidence="4">Reverse transcriptase domain-containing protein</fullName>
    </recommendedName>
</protein>
<dbReference type="Ensembl" id="ENSENLT00000022959.1">
    <property type="protein sequence ID" value="ENSENLP00000022202.1"/>
    <property type="gene ID" value="ENSENLG00000010110.1"/>
</dbReference>
<name>A0A665USM5_ECHNA</name>
<reference evidence="2" key="2">
    <citation type="submission" date="2025-08" db="UniProtKB">
        <authorList>
            <consortium name="Ensembl"/>
        </authorList>
    </citation>
    <scope>IDENTIFICATION</scope>
</reference>
<evidence type="ECO:0000313" key="2">
    <source>
        <dbReference type="Ensembl" id="ENSENLP00000022202.1"/>
    </source>
</evidence>
<keyword evidence="3" id="KW-1185">Reference proteome</keyword>
<dbReference type="InParanoid" id="A0A665USM5"/>
<keyword evidence="1" id="KW-0812">Transmembrane</keyword>
<sequence length="112" mass="13110">MPSFSSHIHSIKKNQKITGITLFSHDFKANLYTNDILLTLSGPAHSVPHLLKFISDYGRFSGYKINWSKSEVLKKILEPPLTFQMVFFSLYIYSLYINFEKYLTINMLFKDH</sequence>
<evidence type="ECO:0008006" key="4">
    <source>
        <dbReference type="Google" id="ProtNLM"/>
    </source>
</evidence>
<accession>A0A665USM5</accession>
<reference evidence="2" key="3">
    <citation type="submission" date="2025-09" db="UniProtKB">
        <authorList>
            <consortium name="Ensembl"/>
        </authorList>
    </citation>
    <scope>IDENTIFICATION</scope>
</reference>
<proteinExistence type="predicted"/>